<comment type="caution">
    <text evidence="2">The sequence shown here is derived from an EMBL/GenBank/DDBJ whole genome shotgun (WGS) entry which is preliminary data.</text>
</comment>
<evidence type="ECO:0000313" key="2">
    <source>
        <dbReference type="EMBL" id="ODP29868.1"/>
    </source>
</evidence>
<organism evidence="2 3">
    <name type="scientific">Paenibacillus nuruki</name>
    <dbReference type="NCBI Taxonomy" id="1886670"/>
    <lineage>
        <taxon>Bacteria</taxon>
        <taxon>Bacillati</taxon>
        <taxon>Bacillota</taxon>
        <taxon>Bacilli</taxon>
        <taxon>Bacillales</taxon>
        <taxon>Paenibacillaceae</taxon>
        <taxon>Paenibacillus</taxon>
    </lineage>
</organism>
<dbReference type="InterPro" id="IPR051783">
    <property type="entry name" value="NAD(P)-dependent_oxidoreduct"/>
</dbReference>
<dbReference type="PANTHER" id="PTHR48079">
    <property type="entry name" value="PROTEIN YEEZ"/>
    <property type="match status" value="1"/>
</dbReference>
<reference evidence="2 3" key="1">
    <citation type="submission" date="2016-08" db="EMBL/GenBank/DDBJ databases">
        <title>Genome sequencing of Paenibacillus sp. TI45-13ar, isolated from Korean traditional nuruk.</title>
        <authorList>
            <person name="Kim S.-J."/>
        </authorList>
    </citation>
    <scope>NUCLEOTIDE SEQUENCE [LARGE SCALE GENOMIC DNA]</scope>
    <source>
        <strain evidence="2 3">TI45-13ar</strain>
    </source>
</reference>
<dbReference type="EMBL" id="MDER01000027">
    <property type="protein sequence ID" value="ODP29868.1"/>
    <property type="molecule type" value="Genomic_DNA"/>
</dbReference>
<dbReference type="AlphaFoldDB" id="A0A1E3L7Z0"/>
<dbReference type="SUPFAM" id="SSF51735">
    <property type="entry name" value="NAD(P)-binding Rossmann-fold domains"/>
    <property type="match status" value="1"/>
</dbReference>
<dbReference type="InterPro" id="IPR013120">
    <property type="entry name" value="FAR_NAD-bd"/>
</dbReference>
<gene>
    <name evidence="2" type="ORF">PTI45_00643</name>
</gene>
<dbReference type="GO" id="GO:0005737">
    <property type="term" value="C:cytoplasm"/>
    <property type="evidence" value="ECO:0007669"/>
    <property type="project" value="TreeGrafter"/>
</dbReference>
<dbReference type="Proteomes" id="UP000094578">
    <property type="component" value="Unassembled WGS sequence"/>
</dbReference>
<feature type="domain" description="Thioester reductase (TE)" evidence="1">
    <location>
        <begin position="6"/>
        <end position="234"/>
    </location>
</feature>
<sequence length="357" mass="40286">MHTLFLTGATGFIGKALLEKCLATDYRIIVLVRSLQRWKEWKTLQKWKDSSSVIAIEGDLGLPHLGLSNEDWELAMEADTIIHAGGPMDILLHSDQAYSAFMQGAIHIAELASEIHQAHSLKQFIHIVGYKSPVTEEHIQFPERLDQLLQHEAPYEQMKFKADAYIRQQSFQHRFPLSIIHPGVVIGDSITGTTPQLGGLGIVVDAVRKGKMRIVPGGKRHWLPLVHVDYIADFLICLLLEEQHSQLPHMQAYYLLNRPEHTYNIKQLVKQISLELNAPQPILSVPPYVVKYILSTSLGQKLGVPAASIDFIVEQQYPLESVRQIEAKYGIQSTITVNGLQKVIQDLDARLQLQTYV</sequence>
<dbReference type="GO" id="GO:0004029">
    <property type="term" value="F:aldehyde dehydrogenase (NAD+) activity"/>
    <property type="evidence" value="ECO:0007669"/>
    <property type="project" value="TreeGrafter"/>
</dbReference>
<dbReference type="Gene3D" id="3.40.50.720">
    <property type="entry name" value="NAD(P)-binding Rossmann-like Domain"/>
    <property type="match status" value="1"/>
</dbReference>
<dbReference type="Pfam" id="PF07993">
    <property type="entry name" value="NAD_binding_4"/>
    <property type="match status" value="1"/>
</dbReference>
<accession>A0A1E3L7Z0</accession>
<proteinExistence type="predicted"/>
<evidence type="ECO:0000313" key="3">
    <source>
        <dbReference type="Proteomes" id="UP000094578"/>
    </source>
</evidence>
<evidence type="ECO:0000259" key="1">
    <source>
        <dbReference type="Pfam" id="PF07993"/>
    </source>
</evidence>
<dbReference type="PANTHER" id="PTHR48079:SF6">
    <property type="entry name" value="NAD(P)-BINDING DOMAIN-CONTAINING PROTEIN-RELATED"/>
    <property type="match status" value="1"/>
</dbReference>
<dbReference type="STRING" id="1886670.PTI45_00643"/>
<protein>
    <recommendedName>
        <fullName evidence="1">Thioester reductase (TE) domain-containing protein</fullName>
    </recommendedName>
</protein>
<dbReference type="RefSeq" id="WP_069326113.1">
    <property type="nucleotide sequence ID" value="NZ_MDER01000027.1"/>
</dbReference>
<name>A0A1E3L7Z0_9BACL</name>
<dbReference type="InterPro" id="IPR036291">
    <property type="entry name" value="NAD(P)-bd_dom_sf"/>
</dbReference>
<keyword evidence="3" id="KW-1185">Reference proteome</keyword>